<reference evidence="3 4" key="1">
    <citation type="submission" date="2016-10" db="EMBL/GenBank/DDBJ databases">
        <title>Reductive evolution of mitochondrial metabolism and differential evolution of invasion-related proteins in Cryptosporidium.</title>
        <authorList>
            <person name="Liu S."/>
            <person name="Roellig D.M."/>
            <person name="Guo Y."/>
            <person name="Li N."/>
            <person name="Frace M.A."/>
            <person name="Tang K."/>
            <person name="Zhang L."/>
            <person name="Feng Y."/>
            <person name="Xiao L."/>
        </authorList>
    </citation>
    <scope>NUCLEOTIDE SEQUENCE [LARGE SCALE GENOMIC DNA]</scope>
    <source>
        <strain evidence="3">39726</strain>
    </source>
</reference>
<evidence type="ECO:0000256" key="2">
    <source>
        <dbReference type="SAM" id="MobiDB-lite"/>
    </source>
</evidence>
<feature type="coiled-coil region" evidence="1">
    <location>
        <begin position="300"/>
        <end position="348"/>
    </location>
</feature>
<keyword evidence="1" id="KW-0175">Coiled coil</keyword>
<gene>
    <name evidence="3" type="ORF">cubi_01294</name>
</gene>
<protein>
    <submittedName>
        <fullName evidence="3">Uncharacterized protein</fullName>
    </submittedName>
</protein>
<dbReference type="OrthoDB" id="343216at2759"/>
<feature type="coiled-coil region" evidence="1">
    <location>
        <begin position="378"/>
        <end position="613"/>
    </location>
</feature>
<dbReference type="Proteomes" id="UP000186176">
    <property type="component" value="Unassembled WGS sequence"/>
</dbReference>
<feature type="region of interest" description="Disordered" evidence="2">
    <location>
        <begin position="939"/>
        <end position="973"/>
    </location>
</feature>
<feature type="coiled-coil region" evidence="1">
    <location>
        <begin position="33"/>
        <end position="268"/>
    </location>
</feature>
<dbReference type="VEuPathDB" id="CryptoDB:cubi_01294"/>
<dbReference type="RefSeq" id="XP_028873299.1">
    <property type="nucleotide sequence ID" value="XM_029018306.1"/>
</dbReference>
<proteinExistence type="predicted"/>
<keyword evidence="4" id="KW-1185">Reference proteome</keyword>
<evidence type="ECO:0000256" key="1">
    <source>
        <dbReference type="SAM" id="Coils"/>
    </source>
</evidence>
<name>A0A1J4MBS4_9CRYT</name>
<feature type="coiled-coil region" evidence="1">
    <location>
        <begin position="877"/>
        <end position="904"/>
    </location>
</feature>
<dbReference type="GeneID" id="39978085"/>
<evidence type="ECO:0000313" key="4">
    <source>
        <dbReference type="Proteomes" id="UP000186176"/>
    </source>
</evidence>
<accession>A0A1J4MBS4</accession>
<comment type="caution">
    <text evidence="3">The sequence shown here is derived from an EMBL/GenBank/DDBJ whole genome shotgun (WGS) entry which is preliminary data.</text>
</comment>
<sequence>MEYEGVKTVNDVADVRFSQGILDENDPDSARFMVLIRNAMEDLQRQVENERSLYHKSRDELSIAESQSRRFETELNLEKERNNQLMQELERLEQLISEQNDNNNTVNSEEADNYWKLYKDALSRIDELENSIQNDKRAEELELKKTQLENELDGYKDMISEYKSNNQKLINEVNSLKQARELDINDLKNVRKEYDEKIQDLSEKLDIEKIEHESLLEQYNRVNTNLAEMRETLKSNKYSSLEELINTVQIKSNEIESWKNKFNDLESTAGVTNEKEIELHEREISVVSKEGYLVGKEASLSHLEEKLRLQERSLDDKTKELDQRSLSISNLEKEILEKQKEFESYVDDLNLREQSFNRMVEDYSINMEKVQFEHTSDYNKKLTEIENAKLELENGKAEYERLKKEFEKNRSEIEAEKRSVEQIKSELEQKLKELEAGKTETKKLKAELESQKNELDRQGIEFRSQKLELNEKQKSLDSLKDELVSLEKALMTKSKQMEEDEHQFYVKLEHAKNDNLQKMSMQYETQLRSLERELVEIRRELDDSRKALKEERESQDLRKTQVAYQESRLRELEEREKSVKDLECSLNSQKVDLENKQKEFDVYINELESRQKEFEEFWFELDKRQKNISTRERELDNREVLLNNQRAALSESERRSLEEREGQLYEKESRLKDKEGKFIDRESRLVEKENKLIDRENKLMEKEKGLLEREMNLNDFEREMNSLGQRTKIVEESLLAREVKVEERENTNRTKESALSRREALLIEKECSIDRRETDLKEKDQELKDRERDLEGRERQLQLEKKPLLDELIRIEERDKQLFERELAIQRSEDLLQEMEGVIKSREKELYEGMNSSNKDKEICELRRMIEDLEMRNRDIERETQKTCQVLQQQIQEEMKQKEELLYTILHLHKQINNIGNSLGYGSSDGTGSNDIRDLRQSTRNGQLHGVSGEETNRDSLTTGNENEKETEISEVSKRNSDVISSLEKTMKKLYEKLRATESREKNLLKELRQFTEKSRNSRMRACSVSPLIKNIGESDIAGNNCDSSAPSGYPSEIQATLEAPKSQDIKAPTLLKRTHTLTSESSSQQILPTLTNNSPIMYPESPMVLMPLLTDIKNELNELKKSNELNINRTTQTDEKFVGSDSKVGERSSSVAGISFIQPTNNSGVTNANSSQIYGNNLDYCISNCYGTNLNSNTLPASSSINPPAPGSLMNNTSLHYPSISSSVMGNSIHEHSQLNAQASKIASILQSLRPNSGSIAGSSVATNKDITRKLLEHELHSLRQWKKGMKQWDTEFSASSHNKQEEAIAWKQFLDQQMQVIAKKLERRISAALQK</sequence>
<dbReference type="EMBL" id="LRBP01000028">
    <property type="protein sequence ID" value="OII71680.1"/>
    <property type="molecule type" value="Genomic_DNA"/>
</dbReference>
<feature type="coiled-coil region" evidence="1">
    <location>
        <begin position="980"/>
        <end position="1014"/>
    </location>
</feature>
<feature type="coiled-coil region" evidence="1">
    <location>
        <begin position="769"/>
        <end position="796"/>
    </location>
</feature>
<organism evidence="3 4">
    <name type="scientific">Cryptosporidium ubiquitum</name>
    <dbReference type="NCBI Taxonomy" id="857276"/>
    <lineage>
        <taxon>Eukaryota</taxon>
        <taxon>Sar</taxon>
        <taxon>Alveolata</taxon>
        <taxon>Apicomplexa</taxon>
        <taxon>Conoidasida</taxon>
        <taxon>Coccidia</taxon>
        <taxon>Eucoccidiorida</taxon>
        <taxon>Eimeriorina</taxon>
        <taxon>Cryptosporidiidae</taxon>
        <taxon>Cryptosporidium</taxon>
    </lineage>
</organism>
<evidence type="ECO:0000313" key="3">
    <source>
        <dbReference type="EMBL" id="OII71680.1"/>
    </source>
</evidence>
<feature type="compositionally biased region" description="Basic and acidic residues" evidence="2">
    <location>
        <begin position="962"/>
        <end position="973"/>
    </location>
</feature>